<dbReference type="STRING" id="210143.A0A1R3IKA2"/>
<reference evidence="8 9" key="1">
    <citation type="submission" date="2013-09" db="EMBL/GenBank/DDBJ databases">
        <title>Corchorus capsularis genome sequencing.</title>
        <authorList>
            <person name="Alam M."/>
            <person name="Haque M.S."/>
            <person name="Islam M.S."/>
            <person name="Emdad E.M."/>
            <person name="Islam M.M."/>
            <person name="Ahmed B."/>
            <person name="Halim A."/>
            <person name="Hossen Q.M.M."/>
            <person name="Hossain M.Z."/>
            <person name="Ahmed R."/>
            <person name="Khan M.M."/>
            <person name="Islam R."/>
            <person name="Rashid M.M."/>
            <person name="Khan S.A."/>
            <person name="Rahman M.S."/>
            <person name="Alam M."/>
        </authorList>
    </citation>
    <scope>NUCLEOTIDE SEQUENCE [LARGE SCALE GENOMIC DNA]</scope>
    <source>
        <strain evidence="9">cv. CVL-1</strain>
        <tissue evidence="8">Whole seedling</tissue>
    </source>
</reference>
<feature type="region of interest" description="Disordered" evidence="6">
    <location>
        <begin position="27"/>
        <end position="76"/>
    </location>
</feature>
<dbReference type="GO" id="GO:0003677">
    <property type="term" value="F:DNA binding"/>
    <property type="evidence" value="ECO:0007669"/>
    <property type="project" value="UniProtKB-KW"/>
</dbReference>
<evidence type="ECO:0000256" key="2">
    <source>
        <dbReference type="ARBA" id="ARBA00023015"/>
    </source>
</evidence>
<sequence>MVENSYEEARRKRIEENKKKIQELGISKFSDSLAQASNSRRNKSQSQQRLSKPKPKDSTFEVRRSSRARNPVPSYRDDVEINLPTLRKRSRSKSSSWESYLARPLDEVKIASYEERVKAHNAAEDLRNSLPSGNPSFVKSMVRSHVYSCFWLGLPSKFCEHHLSKRGTEDMVLEDEDGAEYGAIYIGERVGLSGGWRAFALDHKLDDGDALVFELVQPTRFKIYIIRASSISGHGCEDNDANKGLTDCTKKKTRGSVKLDSGSKKKKATSSGKNKGLPSSQELQIKNASDDDKGKCINVSQRPKRKCKTTR</sequence>
<feature type="compositionally biased region" description="Basic and acidic residues" evidence="6">
    <location>
        <begin position="54"/>
        <end position="64"/>
    </location>
</feature>
<keyword evidence="3" id="KW-0238">DNA-binding</keyword>
<dbReference type="SMART" id="SM01019">
    <property type="entry name" value="B3"/>
    <property type="match status" value="1"/>
</dbReference>
<dbReference type="OrthoDB" id="1909330at2759"/>
<comment type="caution">
    <text evidence="8">The sequence shown here is derived from an EMBL/GenBank/DDBJ whole genome shotgun (WGS) entry which is preliminary data.</text>
</comment>
<dbReference type="InterPro" id="IPR015300">
    <property type="entry name" value="DNA-bd_pseudobarrel_sf"/>
</dbReference>
<accession>A0A1R3IKA2</accession>
<dbReference type="CDD" id="cd10017">
    <property type="entry name" value="B3_DNA"/>
    <property type="match status" value="1"/>
</dbReference>
<dbReference type="Gramene" id="OMO82990">
    <property type="protein sequence ID" value="OMO82990"/>
    <property type="gene ID" value="CCACVL1_11605"/>
</dbReference>
<dbReference type="EMBL" id="AWWV01009932">
    <property type="protein sequence ID" value="OMO82990.1"/>
    <property type="molecule type" value="Genomic_DNA"/>
</dbReference>
<dbReference type="InterPro" id="IPR044837">
    <property type="entry name" value="REM16-like"/>
</dbReference>
<evidence type="ECO:0000256" key="1">
    <source>
        <dbReference type="ARBA" id="ARBA00004123"/>
    </source>
</evidence>
<name>A0A1R3IKA2_COCAP</name>
<evidence type="ECO:0000259" key="7">
    <source>
        <dbReference type="PROSITE" id="PS50863"/>
    </source>
</evidence>
<feature type="region of interest" description="Disordered" evidence="6">
    <location>
        <begin position="255"/>
        <end position="311"/>
    </location>
</feature>
<evidence type="ECO:0000313" key="8">
    <source>
        <dbReference type="EMBL" id="OMO82990.1"/>
    </source>
</evidence>
<keyword evidence="2" id="KW-0805">Transcription regulation</keyword>
<comment type="subcellular location">
    <subcellularLocation>
        <location evidence="1">Nucleus</location>
    </subcellularLocation>
</comment>
<gene>
    <name evidence="8" type="ORF">CCACVL1_11605</name>
</gene>
<dbReference type="PANTHER" id="PTHR31391">
    <property type="entry name" value="B3 DOMAIN-CONTAINING PROTEIN OS11G0197600-RELATED"/>
    <property type="match status" value="1"/>
</dbReference>
<dbReference type="Proteomes" id="UP000188268">
    <property type="component" value="Unassembled WGS sequence"/>
</dbReference>
<keyword evidence="9" id="KW-1185">Reference proteome</keyword>
<dbReference type="PROSITE" id="PS50863">
    <property type="entry name" value="B3"/>
    <property type="match status" value="1"/>
</dbReference>
<feature type="compositionally biased region" description="Polar residues" evidence="6">
    <location>
        <begin position="277"/>
        <end position="287"/>
    </location>
</feature>
<dbReference type="InterPro" id="IPR003340">
    <property type="entry name" value="B3_DNA-bd"/>
</dbReference>
<dbReference type="AlphaFoldDB" id="A0A1R3IKA2"/>
<evidence type="ECO:0000313" key="9">
    <source>
        <dbReference type="Proteomes" id="UP000188268"/>
    </source>
</evidence>
<protein>
    <recommendedName>
        <fullName evidence="7">TF-B3 domain-containing protein</fullName>
    </recommendedName>
</protein>
<dbReference type="Pfam" id="PF02362">
    <property type="entry name" value="B3"/>
    <property type="match status" value="1"/>
</dbReference>
<dbReference type="Gene3D" id="2.40.330.10">
    <property type="entry name" value="DNA-binding pseudobarrel domain"/>
    <property type="match status" value="1"/>
</dbReference>
<evidence type="ECO:0000256" key="4">
    <source>
        <dbReference type="ARBA" id="ARBA00023163"/>
    </source>
</evidence>
<evidence type="ECO:0000256" key="6">
    <source>
        <dbReference type="SAM" id="MobiDB-lite"/>
    </source>
</evidence>
<keyword evidence="5" id="KW-0539">Nucleus</keyword>
<feature type="domain" description="TF-B3" evidence="7">
    <location>
        <begin position="137"/>
        <end position="229"/>
    </location>
</feature>
<dbReference type="OMA" id="KMASCQA"/>
<feature type="compositionally biased region" description="Basic residues" evidence="6">
    <location>
        <begin position="302"/>
        <end position="311"/>
    </location>
</feature>
<evidence type="ECO:0000256" key="3">
    <source>
        <dbReference type="ARBA" id="ARBA00023125"/>
    </source>
</evidence>
<evidence type="ECO:0000256" key="5">
    <source>
        <dbReference type="ARBA" id="ARBA00023242"/>
    </source>
</evidence>
<dbReference type="GO" id="GO:0005634">
    <property type="term" value="C:nucleus"/>
    <property type="evidence" value="ECO:0007669"/>
    <property type="project" value="UniProtKB-SubCell"/>
</dbReference>
<proteinExistence type="predicted"/>
<dbReference type="SUPFAM" id="SSF101936">
    <property type="entry name" value="DNA-binding pseudobarrel domain"/>
    <property type="match status" value="1"/>
</dbReference>
<dbReference type="PANTHER" id="PTHR31391:SF3">
    <property type="entry name" value="B3 DOMAIN-CONTAINING PROTEIN OS05G0481400"/>
    <property type="match status" value="1"/>
</dbReference>
<organism evidence="8 9">
    <name type="scientific">Corchorus capsularis</name>
    <name type="common">Jute</name>
    <dbReference type="NCBI Taxonomy" id="210143"/>
    <lineage>
        <taxon>Eukaryota</taxon>
        <taxon>Viridiplantae</taxon>
        <taxon>Streptophyta</taxon>
        <taxon>Embryophyta</taxon>
        <taxon>Tracheophyta</taxon>
        <taxon>Spermatophyta</taxon>
        <taxon>Magnoliopsida</taxon>
        <taxon>eudicotyledons</taxon>
        <taxon>Gunneridae</taxon>
        <taxon>Pentapetalae</taxon>
        <taxon>rosids</taxon>
        <taxon>malvids</taxon>
        <taxon>Malvales</taxon>
        <taxon>Malvaceae</taxon>
        <taxon>Grewioideae</taxon>
        <taxon>Apeibeae</taxon>
        <taxon>Corchorus</taxon>
    </lineage>
</organism>
<keyword evidence="4" id="KW-0804">Transcription</keyword>